<evidence type="ECO:0000313" key="3">
    <source>
        <dbReference type="Proteomes" id="UP001056336"/>
    </source>
</evidence>
<gene>
    <name evidence="2" type="ORF">M6D93_08445</name>
</gene>
<keyword evidence="3" id="KW-1185">Reference proteome</keyword>
<dbReference type="RefSeq" id="WP_249773913.1">
    <property type="nucleotide sequence ID" value="NZ_CP097332.1"/>
</dbReference>
<dbReference type="Gene3D" id="2.30.110.10">
    <property type="entry name" value="Electron Transport, Fmn-binding Protein, Chain A"/>
    <property type="match status" value="1"/>
</dbReference>
<dbReference type="Proteomes" id="UP001056336">
    <property type="component" value="Chromosome"/>
</dbReference>
<dbReference type="PANTHER" id="PTHR34071">
    <property type="entry name" value="5-NITROIMIDAZOLE ANTIBIOTICS RESISTANCE PROTEIN, NIMA-FAMILY-RELATED PROTEIN-RELATED"/>
    <property type="match status" value="1"/>
</dbReference>
<evidence type="ECO:0000256" key="1">
    <source>
        <dbReference type="SAM" id="MobiDB-lite"/>
    </source>
</evidence>
<dbReference type="Pfam" id="PF12900">
    <property type="entry name" value="Pyridox_ox_2"/>
    <property type="match status" value="1"/>
</dbReference>
<accession>A0ABY4R3A6</accession>
<dbReference type="PANTHER" id="PTHR34071:SF2">
    <property type="entry name" value="FLAVIN-NUCLEOTIDE-BINDING PROTEIN"/>
    <property type="match status" value="1"/>
</dbReference>
<sequence>MTEPVSLPSTDPALNGGGRTQPSRMSEKFPGNDAAALRRLVADAQVAHVSFALQEQPMVLPIAVAMDDDGQLLLHGSTGSRWLRVLGEGIPAAMALTSIDALVVARSAFESSMHYRSAVLFGHCVPIEEAAKTRALDVLTEALIPGRTSEVRRPRSKELAATLVLRFAAEEWSLKVSDGWPEDPEDDVAGPAWAGVLPRTPRYQEAIAAPDLRPGIGLPSSVAALLS</sequence>
<dbReference type="InterPro" id="IPR024747">
    <property type="entry name" value="Pyridox_Oxase-rel"/>
</dbReference>
<organism evidence="2 3">
    <name type="scientific">Jatrophihabitans telluris</name>
    <dbReference type="NCBI Taxonomy" id="2038343"/>
    <lineage>
        <taxon>Bacteria</taxon>
        <taxon>Bacillati</taxon>
        <taxon>Actinomycetota</taxon>
        <taxon>Actinomycetes</taxon>
        <taxon>Jatrophihabitantales</taxon>
        <taxon>Jatrophihabitantaceae</taxon>
        <taxon>Jatrophihabitans</taxon>
    </lineage>
</organism>
<reference evidence="2" key="2">
    <citation type="submission" date="2022-05" db="EMBL/GenBank/DDBJ databases">
        <authorList>
            <person name="Kim J.-S."/>
            <person name="Lee K."/>
            <person name="Suh M."/>
            <person name="Eom M."/>
            <person name="Kim J.-S."/>
            <person name="Kim D.-S."/>
            <person name="Ko S.-H."/>
            <person name="Shin Y."/>
            <person name="Lee J.-S."/>
        </authorList>
    </citation>
    <scope>NUCLEOTIDE SEQUENCE</scope>
    <source>
        <strain evidence="2">N237</strain>
    </source>
</reference>
<dbReference type="EMBL" id="CP097332">
    <property type="protein sequence ID" value="UQX90017.1"/>
    <property type="molecule type" value="Genomic_DNA"/>
</dbReference>
<reference evidence="2" key="1">
    <citation type="journal article" date="2018" name="Int. J. Syst. Evol. Microbiol.">
        <title>Jatrophihabitans telluris sp. nov., isolated from sediment soil of lava forest wetlands and the emended description of the genus Jatrophihabitans.</title>
        <authorList>
            <person name="Lee K.C."/>
            <person name="Suh M.K."/>
            <person name="Eom M.K."/>
            <person name="Kim K.K."/>
            <person name="Kim J.S."/>
            <person name="Kim D.S."/>
            <person name="Ko S.H."/>
            <person name="Shin Y.K."/>
            <person name="Lee J.S."/>
        </authorList>
    </citation>
    <scope>NUCLEOTIDE SEQUENCE</scope>
    <source>
        <strain evidence="2">N237</strain>
    </source>
</reference>
<name>A0ABY4R3A6_9ACTN</name>
<dbReference type="SUPFAM" id="SSF50475">
    <property type="entry name" value="FMN-binding split barrel"/>
    <property type="match status" value="1"/>
</dbReference>
<feature type="region of interest" description="Disordered" evidence="1">
    <location>
        <begin position="1"/>
        <end position="29"/>
    </location>
</feature>
<proteinExistence type="predicted"/>
<dbReference type="InterPro" id="IPR012349">
    <property type="entry name" value="Split_barrel_FMN-bd"/>
</dbReference>
<evidence type="ECO:0000313" key="2">
    <source>
        <dbReference type="EMBL" id="UQX90017.1"/>
    </source>
</evidence>
<protein>
    <submittedName>
        <fullName evidence="2">Pyridoxamine 5'-phosphate oxidase family protein</fullName>
    </submittedName>
</protein>